<dbReference type="EMBL" id="ML213509">
    <property type="protein sequence ID" value="TFK52352.1"/>
    <property type="molecule type" value="Genomic_DNA"/>
</dbReference>
<dbReference type="AlphaFoldDB" id="A0A5C3N5B1"/>
<evidence type="ECO:0008006" key="4">
    <source>
        <dbReference type="Google" id="ProtNLM"/>
    </source>
</evidence>
<sequence length="161" mass="18039">MSQGCILVLYIFCLNSDCQLLLGDQDLDRRTQDLDRRCCQRRCSTRSRTALAKITSGTLYTTARMVMPIANACVSNTVLKRIPVRTATAIVELPANAAGYFQRTPFIECSSLHRHPLHQGRILHGVSSYNWQAVPLELRMNSMKRGQWTCAEHGGGIRSSL</sequence>
<organism evidence="2 3">
    <name type="scientific">Heliocybe sulcata</name>
    <dbReference type="NCBI Taxonomy" id="5364"/>
    <lineage>
        <taxon>Eukaryota</taxon>
        <taxon>Fungi</taxon>
        <taxon>Dikarya</taxon>
        <taxon>Basidiomycota</taxon>
        <taxon>Agaricomycotina</taxon>
        <taxon>Agaricomycetes</taxon>
        <taxon>Gloeophyllales</taxon>
        <taxon>Gloeophyllaceae</taxon>
        <taxon>Heliocybe</taxon>
    </lineage>
</organism>
<keyword evidence="3" id="KW-1185">Reference proteome</keyword>
<reference evidence="2 3" key="1">
    <citation type="journal article" date="2019" name="Nat. Ecol. Evol.">
        <title>Megaphylogeny resolves global patterns of mushroom evolution.</title>
        <authorList>
            <person name="Varga T."/>
            <person name="Krizsan K."/>
            <person name="Foldi C."/>
            <person name="Dima B."/>
            <person name="Sanchez-Garcia M."/>
            <person name="Sanchez-Ramirez S."/>
            <person name="Szollosi G.J."/>
            <person name="Szarkandi J.G."/>
            <person name="Papp V."/>
            <person name="Albert L."/>
            <person name="Andreopoulos W."/>
            <person name="Angelini C."/>
            <person name="Antonin V."/>
            <person name="Barry K.W."/>
            <person name="Bougher N.L."/>
            <person name="Buchanan P."/>
            <person name="Buyck B."/>
            <person name="Bense V."/>
            <person name="Catcheside P."/>
            <person name="Chovatia M."/>
            <person name="Cooper J."/>
            <person name="Damon W."/>
            <person name="Desjardin D."/>
            <person name="Finy P."/>
            <person name="Geml J."/>
            <person name="Haridas S."/>
            <person name="Hughes K."/>
            <person name="Justo A."/>
            <person name="Karasinski D."/>
            <person name="Kautmanova I."/>
            <person name="Kiss B."/>
            <person name="Kocsube S."/>
            <person name="Kotiranta H."/>
            <person name="LaButti K.M."/>
            <person name="Lechner B.E."/>
            <person name="Liimatainen K."/>
            <person name="Lipzen A."/>
            <person name="Lukacs Z."/>
            <person name="Mihaltcheva S."/>
            <person name="Morgado L.N."/>
            <person name="Niskanen T."/>
            <person name="Noordeloos M.E."/>
            <person name="Ohm R.A."/>
            <person name="Ortiz-Santana B."/>
            <person name="Ovrebo C."/>
            <person name="Racz N."/>
            <person name="Riley R."/>
            <person name="Savchenko A."/>
            <person name="Shiryaev A."/>
            <person name="Soop K."/>
            <person name="Spirin V."/>
            <person name="Szebenyi C."/>
            <person name="Tomsovsky M."/>
            <person name="Tulloss R.E."/>
            <person name="Uehling J."/>
            <person name="Grigoriev I.V."/>
            <person name="Vagvolgyi C."/>
            <person name="Papp T."/>
            <person name="Martin F.M."/>
            <person name="Miettinen O."/>
            <person name="Hibbett D.S."/>
            <person name="Nagy L.G."/>
        </authorList>
    </citation>
    <scope>NUCLEOTIDE SEQUENCE [LARGE SCALE GENOMIC DNA]</scope>
    <source>
        <strain evidence="2 3">OMC1185</strain>
    </source>
</reference>
<accession>A0A5C3N5B1</accession>
<proteinExistence type="predicted"/>
<gene>
    <name evidence="2" type="ORF">OE88DRAFT_1391539</name>
</gene>
<evidence type="ECO:0000256" key="1">
    <source>
        <dbReference type="SAM" id="SignalP"/>
    </source>
</evidence>
<dbReference type="Proteomes" id="UP000305948">
    <property type="component" value="Unassembled WGS sequence"/>
</dbReference>
<feature type="signal peptide" evidence="1">
    <location>
        <begin position="1"/>
        <end position="23"/>
    </location>
</feature>
<evidence type="ECO:0000313" key="2">
    <source>
        <dbReference type="EMBL" id="TFK52352.1"/>
    </source>
</evidence>
<evidence type="ECO:0000313" key="3">
    <source>
        <dbReference type="Proteomes" id="UP000305948"/>
    </source>
</evidence>
<keyword evidence="1" id="KW-0732">Signal</keyword>
<name>A0A5C3N5B1_9AGAM</name>
<protein>
    <recommendedName>
        <fullName evidence="4">Secreted protein</fullName>
    </recommendedName>
</protein>
<feature type="chain" id="PRO_5022666557" description="Secreted protein" evidence="1">
    <location>
        <begin position="24"/>
        <end position="161"/>
    </location>
</feature>